<evidence type="ECO:0000256" key="5">
    <source>
        <dbReference type="SAM" id="Coils"/>
    </source>
</evidence>
<feature type="region of interest" description="Disordered" evidence="6">
    <location>
        <begin position="1"/>
        <end position="46"/>
    </location>
</feature>
<accession>A0A1D2J8N8</accession>
<keyword evidence="5" id="KW-0175">Coiled coil</keyword>
<dbReference type="AlphaFoldDB" id="A0A1D2J8N8"/>
<evidence type="ECO:0000256" key="2">
    <source>
        <dbReference type="ARBA" id="ARBA00022630"/>
    </source>
</evidence>
<feature type="compositionally biased region" description="Polar residues" evidence="6">
    <location>
        <begin position="22"/>
        <end position="32"/>
    </location>
</feature>
<evidence type="ECO:0000313" key="8">
    <source>
        <dbReference type="EMBL" id="ODH20027.1"/>
    </source>
</evidence>
<dbReference type="Gene3D" id="2.30.110.10">
    <property type="entry name" value="Electron Transport, Fmn-binding Protein, Chain A"/>
    <property type="match status" value="1"/>
</dbReference>
<evidence type="ECO:0000256" key="1">
    <source>
        <dbReference type="ARBA" id="ARBA00001917"/>
    </source>
</evidence>
<dbReference type="InterPro" id="IPR012349">
    <property type="entry name" value="Split_barrel_FMN-bd"/>
</dbReference>
<dbReference type="InterPro" id="IPR002563">
    <property type="entry name" value="Flavin_Rdtase-like_dom"/>
</dbReference>
<feature type="compositionally biased region" description="Basic and acidic residues" evidence="6">
    <location>
        <begin position="333"/>
        <end position="347"/>
    </location>
</feature>
<comment type="cofactor">
    <cofactor evidence="1">
        <name>FMN</name>
        <dbReference type="ChEBI" id="CHEBI:58210"/>
    </cofactor>
</comment>
<proteinExistence type="inferred from homology"/>
<name>A0A1D2J8N8_PARBR</name>
<dbReference type="SMART" id="SM00903">
    <property type="entry name" value="Flavin_Reduct"/>
    <property type="match status" value="1"/>
</dbReference>
<feature type="region of interest" description="Disordered" evidence="6">
    <location>
        <begin position="955"/>
        <end position="1024"/>
    </location>
</feature>
<feature type="compositionally biased region" description="Polar residues" evidence="6">
    <location>
        <begin position="504"/>
        <end position="521"/>
    </location>
</feature>
<comment type="similarity">
    <text evidence="4">Belongs to the flavoredoxin family.</text>
</comment>
<dbReference type="SUPFAM" id="SSF50475">
    <property type="entry name" value="FMN-binding split barrel"/>
    <property type="match status" value="1"/>
</dbReference>
<sequence>MAPAHPPFAEVEASRPDFDHSTPITFTKSPNPSWKPGQGANDKQASLKKNHVEIHPYETGRSPNLNYKLLISAVVPRPIGLLSTISKDSQTLNLAPFSFTQVVNFDPPIIVVGITGDPNSPKDSLRNILETGECVVNTVGEHYLEAVNYSSINAPYGVSEFELSGLHPAPCATVKAPRVKESIFSIEAKLVESKEWESRANPGKKSGVMVILEGTRFWAREDAVNEEKSLLNPDVLRPISRLGGITYLRATDAMEIPRPDTETALNKEIRRKRQLDMACLGSDMAATDVLEANSCGNSEIDQSPSPTMGKIGQGKSHPWEEATDGTVEQDTSSQKKTEETDAHERPRSSSSSSHPSETFTGEENDHFDRRSEIGRTARTMSSRTSISSLLGSVIVCPPEKYDGSGTITPSFRGHYMQHYSERNTNDGPMPVNGNRPKRNNYSSRLSKIAPSVRDHDSPFRHPSSVRAMQMGDEDEYDGYGYGYNNEDLMPSRSWRNHSGGRGHSCQSVSGMSMRSLGSSPVSAKRSYRSPRAKEAAVQKEYPLILLHCTLLPPSLSLPQGLGLPSAQILKEVLPPKLWARWKLLEDKIINSGVLRDRGLLISHPQEMYDMLEERLLESLELVRPRLSEGHFLGRENDDDPDDGGGGGSEKEGIGYVSDGCDGEKCADCGARLMKHLEGEKRRWDVRVYAANGLMGAGAWAAAWRDMEKVDVEVGLALPVEIRRELERRIVEENTLRMEEEQRLVEEEKRRREIYGVPTAPTQEAIDGLEDGDSVPRFQSKFDQSSPPLLFTRPEPPPIMPSTDFYERERESIYTKEVNLQILFSNYIRILASDRRNVAIAFLSILVLYFSMGMAKQGEIFASHAITSPPHVVPPTVSSPMVLEHNLPSIVNSPVMVSMEPRTQIHSGAENKITPTISGCGVLATEPRSVGQTMARQLGASHPAESDSIYHCQDLSTKASTQPQPQPSPAKSTDVAESSYCATETQLHVAPPPAEAAAHHDTPPTMSKLSAVVKDDDPALNTKTV</sequence>
<dbReference type="VEuPathDB" id="FungiDB:PABG_06019"/>
<organism evidence="8 9">
    <name type="scientific">Paracoccidioides brasiliensis</name>
    <dbReference type="NCBI Taxonomy" id="121759"/>
    <lineage>
        <taxon>Eukaryota</taxon>
        <taxon>Fungi</taxon>
        <taxon>Dikarya</taxon>
        <taxon>Ascomycota</taxon>
        <taxon>Pezizomycotina</taxon>
        <taxon>Eurotiomycetes</taxon>
        <taxon>Eurotiomycetidae</taxon>
        <taxon>Onygenales</taxon>
        <taxon>Ajellomycetaceae</taxon>
        <taxon>Paracoccidioides</taxon>
    </lineage>
</organism>
<keyword evidence="2" id="KW-0285">Flavoprotein</keyword>
<dbReference type="Proteomes" id="UP000242814">
    <property type="component" value="Unassembled WGS sequence"/>
</dbReference>
<evidence type="ECO:0000256" key="3">
    <source>
        <dbReference type="ARBA" id="ARBA00022643"/>
    </source>
</evidence>
<feature type="compositionally biased region" description="Basic and acidic residues" evidence="6">
    <location>
        <begin position="363"/>
        <end position="375"/>
    </location>
</feature>
<dbReference type="EMBL" id="LZYO01000297">
    <property type="protein sequence ID" value="ODH20027.1"/>
    <property type="molecule type" value="Genomic_DNA"/>
</dbReference>
<evidence type="ECO:0000256" key="4">
    <source>
        <dbReference type="ARBA" id="ARBA00038054"/>
    </source>
</evidence>
<feature type="compositionally biased region" description="Low complexity" evidence="6">
    <location>
        <begin position="348"/>
        <end position="357"/>
    </location>
</feature>
<protein>
    <recommendedName>
        <fullName evidence="7">Flavin reductase like domain-containing protein</fullName>
    </recommendedName>
</protein>
<gene>
    <name evidence="8" type="ORF">ACO22_06006</name>
</gene>
<dbReference type="GO" id="GO:0010181">
    <property type="term" value="F:FMN binding"/>
    <property type="evidence" value="ECO:0007669"/>
    <property type="project" value="InterPro"/>
</dbReference>
<dbReference type="VEuPathDB" id="FungiDB:PADG_06696"/>
<keyword evidence="3" id="KW-0288">FMN</keyword>
<feature type="compositionally biased region" description="Low complexity" evidence="6">
    <location>
        <begin position="955"/>
        <end position="972"/>
    </location>
</feature>
<dbReference type="Pfam" id="PF01613">
    <property type="entry name" value="Flavin_Reduct"/>
    <property type="match status" value="1"/>
</dbReference>
<evidence type="ECO:0000313" key="9">
    <source>
        <dbReference type="Proteomes" id="UP000242814"/>
    </source>
</evidence>
<feature type="region of interest" description="Disordered" evidence="6">
    <location>
        <begin position="496"/>
        <end position="529"/>
    </location>
</feature>
<dbReference type="PANTHER" id="PTHR33798:SF5">
    <property type="entry name" value="FLAVIN REDUCTASE LIKE DOMAIN-CONTAINING PROTEIN"/>
    <property type="match status" value="1"/>
</dbReference>
<feature type="coiled-coil region" evidence="5">
    <location>
        <begin position="722"/>
        <end position="750"/>
    </location>
</feature>
<evidence type="ECO:0000259" key="7">
    <source>
        <dbReference type="SMART" id="SM00903"/>
    </source>
</evidence>
<feature type="region of interest" description="Disordered" evidence="6">
    <location>
        <begin position="630"/>
        <end position="655"/>
    </location>
</feature>
<feature type="compositionally biased region" description="Polar residues" evidence="6">
    <location>
        <begin position="295"/>
        <end position="306"/>
    </location>
</feature>
<comment type="caution">
    <text evidence="8">The sequence shown here is derived from an EMBL/GenBank/DDBJ whole genome shotgun (WGS) entry which is preliminary data.</text>
</comment>
<dbReference type="VEuPathDB" id="FungiDB:PABG_06018"/>
<dbReference type="PANTHER" id="PTHR33798">
    <property type="entry name" value="FLAVOPROTEIN OXYGENASE"/>
    <property type="match status" value="1"/>
</dbReference>
<dbReference type="VEuPathDB" id="FungiDB:PADG_06694"/>
<feature type="domain" description="Flavin reductase like" evidence="7">
    <location>
        <begin position="72"/>
        <end position="232"/>
    </location>
</feature>
<reference evidence="8 9" key="1">
    <citation type="submission" date="2016-06" db="EMBL/GenBank/DDBJ databases">
        <authorList>
            <person name="Kjaerup R.B."/>
            <person name="Dalgaard T.S."/>
            <person name="Juul-Madsen H.R."/>
        </authorList>
    </citation>
    <scope>NUCLEOTIDE SEQUENCE [LARGE SCALE GENOMIC DNA]</scope>
    <source>
        <strain evidence="8 9">Pb300</strain>
    </source>
</reference>
<feature type="region of interest" description="Disordered" evidence="6">
    <location>
        <begin position="419"/>
        <end position="471"/>
    </location>
</feature>
<feature type="region of interest" description="Disordered" evidence="6">
    <location>
        <begin position="295"/>
        <end position="384"/>
    </location>
</feature>
<evidence type="ECO:0000256" key="6">
    <source>
        <dbReference type="SAM" id="MobiDB-lite"/>
    </source>
</evidence>